<dbReference type="EMBL" id="JBANQN010000012">
    <property type="protein sequence ID" value="KAK6772679.1"/>
    <property type="molecule type" value="Genomic_DNA"/>
</dbReference>
<evidence type="ECO:0000313" key="1">
    <source>
        <dbReference type="EMBL" id="KAK6772679.1"/>
    </source>
</evidence>
<dbReference type="Proteomes" id="UP001371456">
    <property type="component" value="Unassembled WGS sequence"/>
</dbReference>
<protein>
    <submittedName>
        <fullName evidence="1">Uncharacterized protein</fullName>
    </submittedName>
</protein>
<gene>
    <name evidence="1" type="ORF">RDI58_027917</name>
</gene>
<dbReference type="AlphaFoldDB" id="A0AAN8SN17"/>
<organism evidence="1 2">
    <name type="scientific">Solanum bulbocastanum</name>
    <name type="common">Wild potato</name>
    <dbReference type="NCBI Taxonomy" id="147425"/>
    <lineage>
        <taxon>Eukaryota</taxon>
        <taxon>Viridiplantae</taxon>
        <taxon>Streptophyta</taxon>
        <taxon>Embryophyta</taxon>
        <taxon>Tracheophyta</taxon>
        <taxon>Spermatophyta</taxon>
        <taxon>Magnoliopsida</taxon>
        <taxon>eudicotyledons</taxon>
        <taxon>Gunneridae</taxon>
        <taxon>Pentapetalae</taxon>
        <taxon>asterids</taxon>
        <taxon>lamiids</taxon>
        <taxon>Solanales</taxon>
        <taxon>Solanaceae</taxon>
        <taxon>Solanoideae</taxon>
        <taxon>Solaneae</taxon>
        <taxon>Solanum</taxon>
    </lineage>
</organism>
<reference evidence="1 2" key="1">
    <citation type="submission" date="2024-02" db="EMBL/GenBank/DDBJ databases">
        <title>de novo genome assembly of Solanum bulbocastanum strain 11H21.</title>
        <authorList>
            <person name="Hosaka A.J."/>
        </authorList>
    </citation>
    <scope>NUCLEOTIDE SEQUENCE [LARGE SCALE GENOMIC DNA]</scope>
    <source>
        <tissue evidence="1">Young leaves</tissue>
    </source>
</reference>
<evidence type="ECO:0000313" key="2">
    <source>
        <dbReference type="Proteomes" id="UP001371456"/>
    </source>
</evidence>
<keyword evidence="2" id="KW-1185">Reference proteome</keyword>
<proteinExistence type="predicted"/>
<sequence>MSFIGDRSNLLNSLKEMLRLAEESTKDNTGLHFVAALN</sequence>
<name>A0AAN8SN17_SOLBU</name>
<comment type="caution">
    <text evidence="1">The sequence shown here is derived from an EMBL/GenBank/DDBJ whole genome shotgun (WGS) entry which is preliminary data.</text>
</comment>
<accession>A0AAN8SN17</accession>